<keyword evidence="4" id="KW-1185">Reference proteome</keyword>
<feature type="transmembrane region" description="Helical" evidence="2">
    <location>
        <begin position="382"/>
        <end position="409"/>
    </location>
</feature>
<dbReference type="RefSeq" id="XP_004832037.1">
    <property type="nucleotide sequence ID" value="XM_004831980.1"/>
</dbReference>
<feature type="region of interest" description="Disordered" evidence="1">
    <location>
        <begin position="339"/>
        <end position="370"/>
    </location>
</feature>
<dbReference type="AlphaFoldDB" id="L1LBD6"/>
<gene>
    <name evidence="3" type="ORF">BEWA_050530</name>
</gene>
<keyword evidence="2" id="KW-1133">Transmembrane helix</keyword>
<dbReference type="STRING" id="1537102.L1LBD6"/>
<keyword evidence="2" id="KW-0812">Transmembrane</keyword>
<comment type="caution">
    <text evidence="3">The sequence shown here is derived from an EMBL/GenBank/DDBJ whole genome shotgun (WGS) entry which is preliminary data.</text>
</comment>
<accession>L1LBD6</accession>
<sequence>MVAQPQVTIKLGVKPNDKDKNGKTYTGDSTGSKSVIIKVTRSFYPLDQGSTANFLKYTHEDKDNTGRISPFKLKAVKDGTPIPINGIPPNGASIPNVTSVSAYYWKYKPKTVLILGVTATGTKSETTYYVKNLLFSGGTKWAQAGTGNLDDEELENVLDQQNCYFNNAVTMNVYFTKSQIYTSGNNKYCCYYHEGTSGKGRVSVERKTVSCTSHISTRLTVYKHEFTFGDSSRLSGIKYYDGRGQRRRIKITGLVLPTRDSVKVYVFYCNGKNPVLIYIRSRGIATGWYKKNDNSSSNGKDEKWEKVQDWLPNIIPNNFKTTDHGKFDELVKALQKAGGCKKSGICPPDPPPQQRQQEASPAEGSPTSDALADGGASIFAGLGIWSISGISSGTLAGAGGLTGFGWWMFKRSRGDPWIRQI</sequence>
<keyword evidence="2" id="KW-0472">Membrane</keyword>
<evidence type="ECO:0000313" key="4">
    <source>
        <dbReference type="Proteomes" id="UP000031512"/>
    </source>
</evidence>
<proteinExistence type="predicted"/>
<dbReference type="GeneID" id="15804990"/>
<organism evidence="3 4">
    <name type="scientific">Theileria equi strain WA</name>
    <dbReference type="NCBI Taxonomy" id="1537102"/>
    <lineage>
        <taxon>Eukaryota</taxon>
        <taxon>Sar</taxon>
        <taxon>Alveolata</taxon>
        <taxon>Apicomplexa</taxon>
        <taxon>Aconoidasida</taxon>
        <taxon>Piroplasmida</taxon>
        <taxon>Theileriidae</taxon>
        <taxon>Theileria</taxon>
    </lineage>
</organism>
<dbReference type="EMBL" id="ACOU01000007">
    <property type="protein sequence ID" value="EKX72585.1"/>
    <property type="molecule type" value="Genomic_DNA"/>
</dbReference>
<evidence type="ECO:0000256" key="1">
    <source>
        <dbReference type="SAM" id="MobiDB-lite"/>
    </source>
</evidence>
<dbReference type="VEuPathDB" id="PiroplasmaDB:BEWA_050530"/>
<name>L1LBD6_THEEQ</name>
<evidence type="ECO:0000256" key="2">
    <source>
        <dbReference type="SAM" id="Phobius"/>
    </source>
</evidence>
<reference evidence="3 4" key="1">
    <citation type="journal article" date="2012" name="BMC Genomics">
        <title>Comparative genomic analysis and phylogenetic position of Theileria equi.</title>
        <authorList>
            <person name="Kappmeyer L.S."/>
            <person name="Thiagarajan M."/>
            <person name="Herndon D.R."/>
            <person name="Ramsay J.D."/>
            <person name="Caler E."/>
            <person name="Djikeng A."/>
            <person name="Gillespie J.J."/>
            <person name="Lau A.O."/>
            <person name="Roalson E.H."/>
            <person name="Silva J.C."/>
            <person name="Silva M.G."/>
            <person name="Suarez C.E."/>
            <person name="Ueti M.W."/>
            <person name="Nene V.M."/>
            <person name="Mealey R.H."/>
            <person name="Knowles D.P."/>
            <person name="Brayton K.A."/>
        </authorList>
    </citation>
    <scope>NUCLEOTIDE SEQUENCE [LARGE SCALE GENOMIC DNA]</scope>
    <source>
        <strain evidence="3 4">WA</strain>
    </source>
</reference>
<dbReference type="Proteomes" id="UP000031512">
    <property type="component" value="Unassembled WGS sequence"/>
</dbReference>
<protein>
    <submittedName>
        <fullName evidence="3">Uncharacterized protein</fullName>
    </submittedName>
</protein>
<evidence type="ECO:0000313" key="3">
    <source>
        <dbReference type="EMBL" id="EKX72585.1"/>
    </source>
</evidence>
<dbReference type="KEGG" id="beq:BEWA_050530"/>